<reference evidence="2" key="2">
    <citation type="submission" date="2021-01" db="EMBL/GenBank/DDBJ databases">
        <authorList>
            <person name="Corre E."/>
            <person name="Pelletier E."/>
            <person name="Niang G."/>
            <person name="Scheremetjew M."/>
            <person name="Finn R."/>
            <person name="Kale V."/>
            <person name="Holt S."/>
            <person name="Cochrane G."/>
            <person name="Meng A."/>
            <person name="Brown T."/>
            <person name="Cohen L."/>
        </authorList>
    </citation>
    <scope>NUCLEOTIDE SEQUENCE</scope>
    <source>
        <strain evidence="2">CCMP1205</strain>
    </source>
</reference>
<dbReference type="EMBL" id="CP031035">
    <property type="protein sequence ID" value="QDZ18729.1"/>
    <property type="molecule type" value="Genomic_DNA"/>
</dbReference>
<evidence type="ECO:0000313" key="4">
    <source>
        <dbReference type="Proteomes" id="UP000316726"/>
    </source>
</evidence>
<reference evidence="3 4" key="1">
    <citation type="submission" date="2018-07" db="EMBL/GenBank/DDBJ databases">
        <title>The complete nuclear genome of the prasinophyte Chloropicon primus (CCMP1205).</title>
        <authorList>
            <person name="Pombert J.-F."/>
            <person name="Otis C."/>
            <person name="Turmel M."/>
            <person name="Lemieux C."/>
        </authorList>
    </citation>
    <scope>NUCLEOTIDE SEQUENCE [LARGE SCALE GENOMIC DNA]</scope>
    <source>
        <strain evidence="3 4">CCMP1205</strain>
    </source>
</reference>
<evidence type="ECO:0000256" key="1">
    <source>
        <dbReference type="SAM" id="MobiDB-lite"/>
    </source>
</evidence>
<name>A0A5B8ME65_9CHLO</name>
<keyword evidence="4" id="KW-1185">Reference proteome</keyword>
<organism evidence="3 4">
    <name type="scientific">Chloropicon primus</name>
    <dbReference type="NCBI Taxonomy" id="1764295"/>
    <lineage>
        <taxon>Eukaryota</taxon>
        <taxon>Viridiplantae</taxon>
        <taxon>Chlorophyta</taxon>
        <taxon>Chloropicophyceae</taxon>
        <taxon>Chloropicales</taxon>
        <taxon>Chloropicaceae</taxon>
        <taxon>Chloropicon</taxon>
    </lineage>
</organism>
<gene>
    <name evidence="3" type="ORF">A3770_02p12470</name>
    <name evidence="2" type="ORF">CPRI1469_LOCUS6985</name>
</gene>
<accession>A0A5B8ME65</accession>
<dbReference type="AlphaFoldDB" id="A0A5B8ME65"/>
<feature type="region of interest" description="Disordered" evidence="1">
    <location>
        <begin position="326"/>
        <end position="348"/>
    </location>
</feature>
<evidence type="ECO:0000313" key="3">
    <source>
        <dbReference type="EMBL" id="QDZ18729.1"/>
    </source>
</evidence>
<proteinExistence type="predicted"/>
<protein>
    <submittedName>
        <fullName evidence="3">Uncharacterized protein</fullName>
    </submittedName>
</protein>
<dbReference type="Proteomes" id="UP000316726">
    <property type="component" value="Chromosome 2"/>
</dbReference>
<sequence length="348" mass="38014">MSSPSDARVEDAKREAGVVHQLMQRLEQEVKVFEGGKVYLPLDEVKRSLGHGDEGGEMIQREIVNVSLALAAEYDKIRCAHETRGAVEGAGDLRGVLASTVALTSRWCAYRVSNVAQTPNVVSNDDYGLVYDVIEADFPMVHEWMDVALCPTGYLNMFQDLDQFQFDAGQRSLFKFAYGILSRVEELLASLMNCAGGLDETLAVLYQKYVAPTNAAAGREEPPETKQVQNTLSNITRIQESILGDVPYLGSATQGELMGLIALKVTSYATCWLMTELHLRTVVLSKDGREGPPVLSSLQSAGVITHIVHISNKVRMQDLLVRTGDAGKYRQEGDPNEATGSSRGMIGA</sequence>
<dbReference type="EMBL" id="HBHL01010498">
    <property type="protein sequence ID" value="CAD9718120.1"/>
    <property type="molecule type" value="Transcribed_RNA"/>
</dbReference>
<evidence type="ECO:0000313" key="2">
    <source>
        <dbReference type="EMBL" id="CAD9718120.1"/>
    </source>
</evidence>